<reference evidence="2 3" key="1">
    <citation type="submission" date="2019-09" db="EMBL/GenBank/DDBJ databases">
        <title>Prevotella A2879 sp. nov., isolated from an abscess of a patient.</title>
        <authorList>
            <person name="Buhl M."/>
            <person name="Oberhettinger P."/>
        </authorList>
    </citation>
    <scope>NUCLEOTIDE SEQUENCE [LARGE SCALE GENOMIC DNA]</scope>
    <source>
        <strain evidence="2 3">A2879</strain>
    </source>
</reference>
<dbReference type="Gene3D" id="3.80.10.10">
    <property type="entry name" value="Ribonuclease Inhibitor"/>
    <property type="match status" value="1"/>
</dbReference>
<name>A0A7C9LV21_9BACT</name>
<feature type="chain" id="PRO_5028852272" description="Leucine-rich repeat domain-containing protein" evidence="1">
    <location>
        <begin position="21"/>
        <end position="446"/>
    </location>
</feature>
<dbReference type="Proteomes" id="UP000482295">
    <property type="component" value="Unassembled WGS sequence"/>
</dbReference>
<evidence type="ECO:0000313" key="3">
    <source>
        <dbReference type="Proteomes" id="UP000482295"/>
    </source>
</evidence>
<dbReference type="EMBL" id="VVIQ01000017">
    <property type="protein sequence ID" value="MUL28919.1"/>
    <property type="molecule type" value="Genomic_DNA"/>
</dbReference>
<keyword evidence="3" id="KW-1185">Reference proteome</keyword>
<evidence type="ECO:0008006" key="4">
    <source>
        <dbReference type="Google" id="ProtNLM"/>
    </source>
</evidence>
<protein>
    <recommendedName>
        <fullName evidence="4">Leucine-rich repeat domain-containing protein</fullName>
    </recommendedName>
</protein>
<feature type="signal peptide" evidence="1">
    <location>
        <begin position="1"/>
        <end position="20"/>
    </location>
</feature>
<dbReference type="SUPFAM" id="SSF52058">
    <property type="entry name" value="L domain-like"/>
    <property type="match status" value="1"/>
</dbReference>
<evidence type="ECO:0000256" key="1">
    <source>
        <dbReference type="SAM" id="SignalP"/>
    </source>
</evidence>
<organism evidence="2 3">
    <name type="scientific">Prevotella vespertina</name>
    <dbReference type="NCBI Taxonomy" id="2608404"/>
    <lineage>
        <taxon>Bacteria</taxon>
        <taxon>Pseudomonadati</taxon>
        <taxon>Bacteroidota</taxon>
        <taxon>Bacteroidia</taxon>
        <taxon>Bacteroidales</taxon>
        <taxon>Prevotellaceae</taxon>
        <taxon>Prevotella</taxon>
    </lineage>
</organism>
<accession>A0A7C9LV21</accession>
<sequence>MMKQLLISALFLCCVTISRAQTIPNEKVVISVKANTASVSFAVRTLANAPVVCDFGSDEGVKSFPSNTDGTFTKVEYQFVTLSTSERTFTIAADKLMTLRIVQRREVNGVVEVKSNTLRDLNVDYVDLTAHDKVDVSLCPNLEVLTLSASGVGEIVLPKSDNLVSVQASPTLLGQGSLRQLNNQDAKNLKQLGVTGASISKLDVSNNLNLETLVFANPKKVLREINGAKALRKLQMLDVRGNALAFDQIPDRYIQDSPIENFRYSGQTAYLVPQDKVNGLTVNLSYLLSARGISTAAERTEFTWMYKRNEAAAYEPVPANKLTNILGVFTFDKSLSEDDIVRVYCKMSNPGFPGIGKKSSNTLGTYMIKLKAIPNGITSVTASDAALHVIKTDDGCRIETATPQQVMVFDVNGKTIWTGSTPSNIELKHGVYIVRSASGKVLKLVK</sequence>
<dbReference type="RefSeq" id="WP_155716731.1">
    <property type="nucleotide sequence ID" value="NZ_VVIQ01000017.1"/>
</dbReference>
<gene>
    <name evidence="2" type="ORF">F0475_11615</name>
</gene>
<keyword evidence="1" id="KW-0732">Signal</keyword>
<dbReference type="AlphaFoldDB" id="A0A7C9LV21"/>
<dbReference type="InterPro" id="IPR032675">
    <property type="entry name" value="LRR_dom_sf"/>
</dbReference>
<proteinExistence type="predicted"/>
<comment type="caution">
    <text evidence="2">The sequence shown here is derived from an EMBL/GenBank/DDBJ whole genome shotgun (WGS) entry which is preliminary data.</text>
</comment>
<evidence type="ECO:0000313" key="2">
    <source>
        <dbReference type="EMBL" id="MUL28919.1"/>
    </source>
</evidence>